<feature type="transmembrane region" description="Helical" evidence="5">
    <location>
        <begin position="220"/>
        <end position="245"/>
    </location>
</feature>
<evidence type="ECO:0000256" key="2">
    <source>
        <dbReference type="ARBA" id="ARBA00022692"/>
    </source>
</evidence>
<keyword evidence="2 5" id="KW-0812">Transmembrane</keyword>
<reference evidence="7 8" key="1">
    <citation type="submission" date="2020-04" db="EMBL/GenBank/DDBJ databases">
        <authorList>
            <person name="Klaysubun C."/>
            <person name="Duangmal K."/>
            <person name="Lipun K."/>
        </authorList>
    </citation>
    <scope>NUCLEOTIDE SEQUENCE [LARGE SCALE GENOMIC DNA]</scope>
    <source>
        <strain evidence="7 8">JCM 11839</strain>
    </source>
</reference>
<dbReference type="SUPFAM" id="SSF81324">
    <property type="entry name" value="Voltage-gated potassium channels"/>
    <property type="match status" value="1"/>
</dbReference>
<feature type="transmembrane region" description="Helical" evidence="5">
    <location>
        <begin position="106"/>
        <end position="126"/>
    </location>
</feature>
<protein>
    <submittedName>
        <fullName evidence="7">Ion transporter</fullName>
    </submittedName>
</protein>
<evidence type="ECO:0000256" key="5">
    <source>
        <dbReference type="SAM" id="Phobius"/>
    </source>
</evidence>
<organism evidence="7 8">
    <name type="scientific">Pseudonocardia xinjiangensis</name>
    <dbReference type="NCBI Taxonomy" id="75289"/>
    <lineage>
        <taxon>Bacteria</taxon>
        <taxon>Bacillati</taxon>
        <taxon>Actinomycetota</taxon>
        <taxon>Actinomycetes</taxon>
        <taxon>Pseudonocardiales</taxon>
        <taxon>Pseudonocardiaceae</taxon>
        <taxon>Pseudonocardia</taxon>
    </lineage>
</organism>
<dbReference type="Gene3D" id="1.20.120.350">
    <property type="entry name" value="Voltage-gated potassium channels. Chain C"/>
    <property type="match status" value="1"/>
</dbReference>
<evidence type="ECO:0000256" key="1">
    <source>
        <dbReference type="ARBA" id="ARBA00004141"/>
    </source>
</evidence>
<evidence type="ECO:0000256" key="3">
    <source>
        <dbReference type="ARBA" id="ARBA00022989"/>
    </source>
</evidence>
<evidence type="ECO:0000313" key="7">
    <source>
        <dbReference type="EMBL" id="NMH82299.1"/>
    </source>
</evidence>
<evidence type="ECO:0000259" key="6">
    <source>
        <dbReference type="Pfam" id="PF00520"/>
    </source>
</evidence>
<dbReference type="Proteomes" id="UP001296706">
    <property type="component" value="Unassembled WGS sequence"/>
</dbReference>
<dbReference type="InterPro" id="IPR027359">
    <property type="entry name" value="Volt_channel_dom_sf"/>
</dbReference>
<sequence length="295" mass="32530">MSNLYFCLSPCPLARYGRRLQSCPVIKSVRDTARRVVEHRAFQPTVIAVILLNAATLGLETSSAIVTYLGGLLHVVDRVALVFFVADIGLRLVAYGRRFWRDPWNIFDFLIVAIALLPASGPFSVLRALRILRVLRLISMVPSMRRVVGGLLAALPGMASISALLSLILYVAAVMGTKLFGAVAPESFGTLGTTLFTLFQTMTGEGWPDIAQRVMTEVPLAWIFFVVYILVSSFTVLNLFIAVVVSAMESQVMAEARAEEAEHAADEQTANWMILEEIKVLRAELAEMRLERAEP</sequence>
<dbReference type="Gene3D" id="1.10.287.70">
    <property type="match status" value="1"/>
</dbReference>
<feature type="domain" description="Ion transport" evidence="6">
    <location>
        <begin position="39"/>
        <end position="250"/>
    </location>
</feature>
<name>A0ABX1RR09_9PSEU</name>
<dbReference type="Pfam" id="PF00520">
    <property type="entry name" value="Ion_trans"/>
    <property type="match status" value="1"/>
</dbReference>
<dbReference type="EMBL" id="JAAXKY010000218">
    <property type="protein sequence ID" value="NMH82299.1"/>
    <property type="molecule type" value="Genomic_DNA"/>
</dbReference>
<feature type="transmembrane region" description="Helical" evidence="5">
    <location>
        <begin position="179"/>
        <end position="199"/>
    </location>
</feature>
<dbReference type="InterPro" id="IPR043203">
    <property type="entry name" value="VGCC_Ca_Na"/>
</dbReference>
<keyword evidence="3 5" id="KW-1133">Transmembrane helix</keyword>
<dbReference type="PANTHER" id="PTHR10037:SF62">
    <property type="entry name" value="SODIUM CHANNEL PROTEIN 60E"/>
    <property type="match status" value="1"/>
</dbReference>
<accession>A0ABX1RR09</accession>
<keyword evidence="8" id="KW-1185">Reference proteome</keyword>
<dbReference type="InterPro" id="IPR005821">
    <property type="entry name" value="Ion_trans_dom"/>
</dbReference>
<comment type="caution">
    <text evidence="7">The sequence shown here is derived from an EMBL/GenBank/DDBJ whole genome shotgun (WGS) entry which is preliminary data.</text>
</comment>
<proteinExistence type="predicted"/>
<evidence type="ECO:0000313" key="8">
    <source>
        <dbReference type="Proteomes" id="UP001296706"/>
    </source>
</evidence>
<dbReference type="PANTHER" id="PTHR10037">
    <property type="entry name" value="VOLTAGE-GATED CATION CHANNEL CALCIUM AND SODIUM"/>
    <property type="match status" value="1"/>
</dbReference>
<keyword evidence="4 5" id="KW-0472">Membrane</keyword>
<gene>
    <name evidence="7" type="ORF">HF577_35080</name>
</gene>
<evidence type="ECO:0000256" key="4">
    <source>
        <dbReference type="ARBA" id="ARBA00023136"/>
    </source>
</evidence>
<comment type="subcellular location">
    <subcellularLocation>
        <location evidence="1">Membrane</location>
        <topology evidence="1">Multi-pass membrane protein</topology>
    </subcellularLocation>
</comment>
<feature type="transmembrane region" description="Helical" evidence="5">
    <location>
        <begin position="41"/>
        <end position="59"/>
    </location>
</feature>
<feature type="transmembrane region" description="Helical" evidence="5">
    <location>
        <begin position="147"/>
        <end position="173"/>
    </location>
</feature>